<reference evidence="8" key="2">
    <citation type="submission" date="2016-08" db="EMBL/GenBank/DDBJ databases">
        <authorList>
            <person name="Seilhamer J.J."/>
        </authorList>
    </citation>
    <scope>NUCLEOTIDE SEQUENCE [LARGE SCALE GENOMIC DNA]</scope>
    <source>
        <strain evidence="8">SA1</strain>
        <plasmid evidence="8">pSA1</plasmid>
    </source>
</reference>
<organism evidence="9 10">
    <name type="scientific">Novosphingobium resinovorum</name>
    <dbReference type="NCBI Taxonomy" id="158500"/>
    <lineage>
        <taxon>Bacteria</taxon>
        <taxon>Pseudomonadati</taxon>
        <taxon>Pseudomonadota</taxon>
        <taxon>Alphaproteobacteria</taxon>
        <taxon>Sphingomonadales</taxon>
        <taxon>Sphingomonadaceae</taxon>
        <taxon>Novosphingobium</taxon>
    </lineage>
</organism>
<feature type="transmembrane region" description="Helical" evidence="6">
    <location>
        <begin position="6"/>
        <end position="27"/>
    </location>
</feature>
<evidence type="ECO:0000313" key="10">
    <source>
        <dbReference type="Proteomes" id="UP000024329"/>
    </source>
</evidence>
<feature type="transmembrane region" description="Helical" evidence="6">
    <location>
        <begin position="121"/>
        <end position="140"/>
    </location>
</feature>
<evidence type="ECO:0000313" key="8">
    <source>
        <dbReference type="EMBL" id="AOR79260.1"/>
    </source>
</evidence>
<evidence type="ECO:0000256" key="4">
    <source>
        <dbReference type="ARBA" id="ARBA00022989"/>
    </source>
</evidence>
<keyword evidence="8" id="KW-0614">Plasmid</keyword>
<evidence type="ECO:0000256" key="6">
    <source>
        <dbReference type="SAM" id="Phobius"/>
    </source>
</evidence>
<keyword evidence="5 6" id="KW-0472">Membrane</keyword>
<evidence type="ECO:0000256" key="1">
    <source>
        <dbReference type="ARBA" id="ARBA00004651"/>
    </source>
</evidence>
<name>A0A031JTG3_9SPHN</name>
<dbReference type="Proteomes" id="UP000094626">
    <property type="component" value="Plasmid pSA1"/>
</dbReference>
<dbReference type="InterPro" id="IPR018076">
    <property type="entry name" value="T2SS_GspF_dom"/>
</dbReference>
<reference evidence="9 10" key="1">
    <citation type="submission" date="2014-03" db="EMBL/GenBank/DDBJ databases">
        <title>Whole genome sequence of Novosphingobium resinovorum KF1.</title>
        <authorList>
            <person name="Gan H.M."/>
            <person name="Gan H.Y."/>
            <person name="Chew T.H."/>
            <person name="Savka M.A."/>
        </authorList>
    </citation>
    <scope>NUCLEOTIDE SEQUENCE [LARGE SCALE GENOMIC DNA]</scope>
    <source>
        <strain evidence="9 10">KF1</strain>
    </source>
</reference>
<evidence type="ECO:0000256" key="3">
    <source>
        <dbReference type="ARBA" id="ARBA00022692"/>
    </source>
</evidence>
<evidence type="ECO:0000256" key="5">
    <source>
        <dbReference type="ARBA" id="ARBA00023136"/>
    </source>
</evidence>
<dbReference type="AlphaFoldDB" id="A0A031JTG3"/>
<protein>
    <submittedName>
        <fullName evidence="8 9">Pilus assembly protein TadC</fullName>
    </submittedName>
</protein>
<dbReference type="OrthoDB" id="7262973at2"/>
<dbReference type="PANTHER" id="PTHR35007:SF2">
    <property type="entry name" value="PILUS ASSEMBLE PROTEIN"/>
    <property type="match status" value="1"/>
</dbReference>
<keyword evidence="2" id="KW-1003">Cell membrane</keyword>
<dbReference type="EMBL" id="CP017076">
    <property type="protein sequence ID" value="AOR79260.1"/>
    <property type="molecule type" value="Genomic_DNA"/>
</dbReference>
<evidence type="ECO:0000313" key="11">
    <source>
        <dbReference type="Proteomes" id="UP000094626"/>
    </source>
</evidence>
<dbReference type="PATRIC" id="fig|158500.4.peg.3887"/>
<dbReference type="eggNOG" id="COG2064">
    <property type="taxonomic scope" value="Bacteria"/>
</dbReference>
<dbReference type="PANTHER" id="PTHR35007">
    <property type="entry name" value="INTEGRAL MEMBRANE PROTEIN-RELATED"/>
    <property type="match status" value="1"/>
</dbReference>
<dbReference type="KEGG" id="nre:BES08_20575"/>
<dbReference type="Proteomes" id="UP000024329">
    <property type="component" value="Unassembled WGS sequence"/>
</dbReference>
<feature type="transmembrane region" description="Helical" evidence="6">
    <location>
        <begin position="270"/>
        <end position="295"/>
    </location>
</feature>
<feature type="transmembrane region" description="Helical" evidence="6">
    <location>
        <begin position="93"/>
        <end position="115"/>
    </location>
</feature>
<dbReference type="RefSeq" id="WP_036527874.1">
    <property type="nucleotide sequence ID" value="NZ_CP017076.1"/>
</dbReference>
<evidence type="ECO:0000256" key="2">
    <source>
        <dbReference type="ARBA" id="ARBA00022475"/>
    </source>
</evidence>
<geneLocation type="plasmid" evidence="8 11">
    <name>pSA1</name>
</geneLocation>
<proteinExistence type="predicted"/>
<keyword evidence="4 6" id="KW-1133">Transmembrane helix</keyword>
<sequence length="303" mass="33109">MAGFVASMSIFAALSGLAVALVGLRWLQTDARLRARVDGRATSEASGSASAARSWRTMRAPRALLAQGRDKAEIEKRLRAAGYFDPGALDMFVALRLGATLAVMAASMATCFVVTGNPLKPIFPTFALTGLTYIGAKYALQMRAASRERVLTAEFPFLLDLMLMMLESGVSLDQCFRGIARDEQVAVPNHARLVAMLVDDLDRGQDYQVAFDRWAVRVGVSGARELAALFRQSLFQGMELVPALREYIREFSQRRVARAREAIGKITVRMVVLMLVFFMPALFIVLAGPPVAAILDTLRSTGK</sequence>
<gene>
    <name evidence="8" type="ORF">BES08_20575</name>
    <name evidence="9" type="ORF">BV97_03819</name>
</gene>
<reference evidence="11" key="3">
    <citation type="journal article" date="2017" name="J. Biotechnol.">
        <title>Complete genome sequence of Novosphingobium resinovorum SA1, a versatile xenobiotic-degrading bacterium capable of utilizing sulfanilic acid.</title>
        <authorList>
            <person name="Hegedus B."/>
            <person name="Kos P.B."/>
            <person name="Balint B."/>
            <person name="Maroti G."/>
            <person name="Gan H.M."/>
            <person name="Perei K."/>
            <person name="Rakhely G."/>
        </authorList>
    </citation>
    <scope>NUCLEOTIDE SEQUENCE [LARGE SCALE GENOMIC DNA]</scope>
    <source>
        <strain evidence="11">SA1</strain>
    </source>
</reference>
<feature type="domain" description="Type II secretion system protein GspF" evidence="7">
    <location>
        <begin position="159"/>
        <end position="286"/>
    </location>
</feature>
<keyword evidence="11" id="KW-1185">Reference proteome</keyword>
<dbReference type="Pfam" id="PF00482">
    <property type="entry name" value="T2SSF"/>
    <property type="match status" value="1"/>
</dbReference>
<evidence type="ECO:0000259" key="7">
    <source>
        <dbReference type="Pfam" id="PF00482"/>
    </source>
</evidence>
<accession>A0A031JTG3</accession>
<dbReference type="GO" id="GO:0005886">
    <property type="term" value="C:plasma membrane"/>
    <property type="evidence" value="ECO:0007669"/>
    <property type="project" value="UniProtKB-SubCell"/>
</dbReference>
<comment type="subcellular location">
    <subcellularLocation>
        <location evidence="1">Cell membrane</location>
        <topology evidence="1">Multi-pass membrane protein</topology>
    </subcellularLocation>
</comment>
<evidence type="ECO:0000313" key="9">
    <source>
        <dbReference type="EMBL" id="EZP79662.1"/>
    </source>
</evidence>
<keyword evidence="3 6" id="KW-0812">Transmembrane</keyword>
<dbReference type="EMBL" id="JFYZ01000023">
    <property type="protein sequence ID" value="EZP79662.1"/>
    <property type="molecule type" value="Genomic_DNA"/>
</dbReference>